<organism evidence="2 3">
    <name type="scientific">Zizania palustris</name>
    <name type="common">Northern wild rice</name>
    <dbReference type="NCBI Taxonomy" id="103762"/>
    <lineage>
        <taxon>Eukaryota</taxon>
        <taxon>Viridiplantae</taxon>
        <taxon>Streptophyta</taxon>
        <taxon>Embryophyta</taxon>
        <taxon>Tracheophyta</taxon>
        <taxon>Spermatophyta</taxon>
        <taxon>Magnoliopsida</taxon>
        <taxon>Liliopsida</taxon>
        <taxon>Poales</taxon>
        <taxon>Poaceae</taxon>
        <taxon>BOP clade</taxon>
        <taxon>Oryzoideae</taxon>
        <taxon>Oryzeae</taxon>
        <taxon>Zizaniinae</taxon>
        <taxon>Zizania</taxon>
    </lineage>
</organism>
<dbReference type="Pfam" id="PF02721">
    <property type="entry name" value="DUF223"/>
    <property type="match status" value="1"/>
</dbReference>
<dbReference type="AlphaFoldDB" id="A0A8J5SMS6"/>
<reference evidence="2" key="2">
    <citation type="submission" date="2021-02" db="EMBL/GenBank/DDBJ databases">
        <authorList>
            <person name="Kimball J.A."/>
            <person name="Haas M.W."/>
            <person name="Macchietto M."/>
            <person name="Kono T."/>
            <person name="Duquette J."/>
            <person name="Shao M."/>
        </authorList>
    </citation>
    <scope>NUCLEOTIDE SEQUENCE</scope>
    <source>
        <tissue evidence="2">Fresh leaf tissue</tissue>
    </source>
</reference>
<evidence type="ECO:0000313" key="3">
    <source>
        <dbReference type="Proteomes" id="UP000729402"/>
    </source>
</evidence>
<feature type="domain" description="Replication protein A 70 kDa DNA-binding subunit B/D first OB fold" evidence="1">
    <location>
        <begin position="20"/>
        <end position="106"/>
    </location>
</feature>
<keyword evidence="3" id="KW-1185">Reference proteome</keyword>
<sequence length="233" mass="27339">MAHVLVSQLYCGVDNRPILTRVSRLWNYTDFKDDNKILHVDLLLVDEKGSSIHAQIYPPHIDKFKPLLAEGKVYYIDSFRVKNANRMYKPVQNHLMVTFTRWTTLDERIEVPAKFPSVVFSLTPFEDVPQLVEKNEYFIGMFHHLYFFLMLIFQWLHPNGYPFLVSREDVIGVITEISMPVTLQPKSRQSNSLKRNVQICNARFVTSSFTSHPIITHSFVFMIVIPCFFDIRH</sequence>
<protein>
    <recommendedName>
        <fullName evidence="1">Replication protein A 70 kDa DNA-binding subunit B/D first OB fold domain-containing protein</fullName>
    </recommendedName>
</protein>
<dbReference type="PANTHER" id="PTHR47165:SF3">
    <property type="entry name" value="RETROTRANSPOSON-LIKE PROTEIN"/>
    <property type="match status" value="1"/>
</dbReference>
<comment type="caution">
    <text evidence="2">The sequence shown here is derived from an EMBL/GenBank/DDBJ whole genome shotgun (WGS) entry which is preliminary data.</text>
</comment>
<proteinExistence type="predicted"/>
<dbReference type="EMBL" id="JAAALK010000286">
    <property type="protein sequence ID" value="KAG8063565.1"/>
    <property type="molecule type" value="Genomic_DNA"/>
</dbReference>
<name>A0A8J5SMS6_ZIZPA</name>
<evidence type="ECO:0000259" key="1">
    <source>
        <dbReference type="Pfam" id="PF02721"/>
    </source>
</evidence>
<accession>A0A8J5SMS6</accession>
<dbReference type="Proteomes" id="UP000729402">
    <property type="component" value="Unassembled WGS sequence"/>
</dbReference>
<dbReference type="OrthoDB" id="1931061at2759"/>
<evidence type="ECO:0000313" key="2">
    <source>
        <dbReference type="EMBL" id="KAG8063565.1"/>
    </source>
</evidence>
<dbReference type="PANTHER" id="PTHR47165">
    <property type="entry name" value="OS03G0429900 PROTEIN"/>
    <property type="match status" value="1"/>
</dbReference>
<dbReference type="CDD" id="cd04480">
    <property type="entry name" value="RPA1_DBD_A_like"/>
    <property type="match status" value="1"/>
</dbReference>
<reference evidence="2" key="1">
    <citation type="journal article" date="2021" name="bioRxiv">
        <title>Whole Genome Assembly and Annotation of Northern Wild Rice, Zizania palustris L., Supports a Whole Genome Duplication in the Zizania Genus.</title>
        <authorList>
            <person name="Haas M."/>
            <person name="Kono T."/>
            <person name="Macchietto M."/>
            <person name="Millas R."/>
            <person name="McGilp L."/>
            <person name="Shao M."/>
            <person name="Duquette J."/>
            <person name="Hirsch C.N."/>
            <person name="Kimball J."/>
        </authorList>
    </citation>
    <scope>NUCLEOTIDE SEQUENCE</scope>
    <source>
        <tissue evidence="2">Fresh leaf tissue</tissue>
    </source>
</reference>
<gene>
    <name evidence="2" type="ORF">GUJ93_ZPchr0003g17798</name>
</gene>
<dbReference type="InterPro" id="IPR003871">
    <property type="entry name" value="RFA1B/D_OB_1st"/>
</dbReference>